<feature type="domain" description="2EXR" evidence="1">
    <location>
        <begin position="6"/>
        <end position="124"/>
    </location>
</feature>
<reference evidence="2 3" key="1">
    <citation type="submission" date="2017-02" db="EMBL/GenBank/DDBJ databases">
        <title>Genomes of Trichoderma spp. with biocontrol activity.</title>
        <authorList>
            <person name="Gardiner D."/>
            <person name="Kazan K."/>
            <person name="Vos C."/>
            <person name="Harvey P."/>
        </authorList>
    </citation>
    <scope>NUCLEOTIDE SEQUENCE [LARGE SCALE GENOMIC DNA]</scope>
    <source>
        <strain evidence="2 3">A5MH</strain>
    </source>
</reference>
<dbReference type="OrthoDB" id="3546385at2759"/>
<comment type="caution">
    <text evidence="2">The sequence shown here is derived from an EMBL/GenBank/DDBJ whole genome shotgun (WGS) entry which is preliminary data.</text>
</comment>
<dbReference type="InterPro" id="IPR045518">
    <property type="entry name" value="2EXR"/>
</dbReference>
<organism evidence="2 3">
    <name type="scientific">Trichoderma gamsii</name>
    <dbReference type="NCBI Taxonomy" id="398673"/>
    <lineage>
        <taxon>Eukaryota</taxon>
        <taxon>Fungi</taxon>
        <taxon>Dikarya</taxon>
        <taxon>Ascomycota</taxon>
        <taxon>Pezizomycotina</taxon>
        <taxon>Sordariomycetes</taxon>
        <taxon>Hypocreomycetidae</taxon>
        <taxon>Hypocreales</taxon>
        <taxon>Hypocreaceae</taxon>
        <taxon>Trichoderma</taxon>
    </lineage>
</organism>
<evidence type="ECO:0000313" key="2">
    <source>
        <dbReference type="EMBL" id="PNP37023.1"/>
    </source>
</evidence>
<dbReference type="EMBL" id="MTYH01000225">
    <property type="protein sequence ID" value="PNP37023.1"/>
    <property type="molecule type" value="Genomic_DNA"/>
</dbReference>
<name>A0A2K0SUS6_9HYPO</name>
<evidence type="ECO:0000313" key="3">
    <source>
        <dbReference type="Proteomes" id="UP000236546"/>
    </source>
</evidence>
<gene>
    <name evidence="2" type="ORF">TGAMA5MH_11083</name>
</gene>
<dbReference type="Proteomes" id="UP000236546">
    <property type="component" value="Unassembled WGS sequence"/>
</dbReference>
<evidence type="ECO:0000259" key="1">
    <source>
        <dbReference type="Pfam" id="PF20150"/>
    </source>
</evidence>
<sequence length="281" mass="33205">MALTAFPLFALLPTELRLQIWHEALLPSIRQPLYFYEKGCWGARHLTETDPDYDPDNDEHNLYMEFDCGSLAPLKVDIPLFYVNQEARGSVLSWIHHQGLAIRFSRETQSPVFIRSFDPKRDTLYVSEDQWHDFHVEPFDRMFEPDLENKLLSCPAPAFRRLAVPSALIMKEPRALEELFHWYYGIDEILLIVEARPDEFWHEDNEIKVQQRWEPECGVIQWPTFCWNHASDGFLWKGNSDVFSNDPLYKLLQDIGPQLVEKLRESTKQRFEIRPILVVKE</sequence>
<accession>A0A2K0SUS6</accession>
<dbReference type="Pfam" id="PF20150">
    <property type="entry name" value="2EXR"/>
    <property type="match status" value="1"/>
</dbReference>
<protein>
    <recommendedName>
        <fullName evidence="1">2EXR domain-containing protein</fullName>
    </recommendedName>
</protein>
<dbReference type="AlphaFoldDB" id="A0A2K0SUS6"/>
<proteinExistence type="predicted"/>